<dbReference type="InterPro" id="IPR011990">
    <property type="entry name" value="TPR-like_helical_dom_sf"/>
</dbReference>
<organism evidence="2 3">
    <name type="scientific">Dictyobacter alpinus</name>
    <dbReference type="NCBI Taxonomy" id="2014873"/>
    <lineage>
        <taxon>Bacteria</taxon>
        <taxon>Bacillati</taxon>
        <taxon>Chloroflexota</taxon>
        <taxon>Ktedonobacteria</taxon>
        <taxon>Ktedonobacterales</taxon>
        <taxon>Dictyobacteraceae</taxon>
        <taxon>Dictyobacter</taxon>
    </lineage>
</organism>
<feature type="repeat" description="TPR" evidence="1">
    <location>
        <begin position="624"/>
        <end position="657"/>
    </location>
</feature>
<dbReference type="EMBL" id="BIFT01000001">
    <property type="protein sequence ID" value="GCE27835.1"/>
    <property type="molecule type" value="Genomic_DNA"/>
</dbReference>
<evidence type="ECO:0000256" key="1">
    <source>
        <dbReference type="PROSITE-ProRule" id="PRU00339"/>
    </source>
</evidence>
<dbReference type="SMART" id="SM00028">
    <property type="entry name" value="TPR"/>
    <property type="match status" value="5"/>
</dbReference>
<dbReference type="Pfam" id="PF13432">
    <property type="entry name" value="TPR_16"/>
    <property type="match status" value="1"/>
</dbReference>
<keyword evidence="3" id="KW-1185">Reference proteome</keyword>
<comment type="caution">
    <text evidence="2">The sequence shown here is derived from an EMBL/GenBank/DDBJ whole genome shotgun (WGS) entry which is preliminary data.</text>
</comment>
<accession>A0A402B912</accession>
<dbReference type="PANTHER" id="PTHR44366:SF1">
    <property type="entry name" value="UDP-N-ACETYLGLUCOSAMINE--PEPTIDE N-ACETYLGLUCOSAMINYLTRANSFERASE 110 KDA SUBUNIT"/>
    <property type="match status" value="1"/>
</dbReference>
<dbReference type="Gene3D" id="1.25.40.10">
    <property type="entry name" value="Tetratricopeptide repeat domain"/>
    <property type="match status" value="1"/>
</dbReference>
<reference evidence="3" key="1">
    <citation type="submission" date="2018-12" db="EMBL/GenBank/DDBJ databases">
        <title>Tengunoibacter tsumagoiensis gen. nov., sp. nov., Dictyobacter kobayashii sp. nov., D. alpinus sp. nov., and D. joshuensis sp. nov. and description of Dictyobacteraceae fam. nov. within the order Ktedonobacterales isolated from Tengu-no-mugimeshi.</title>
        <authorList>
            <person name="Wang C.M."/>
            <person name="Zheng Y."/>
            <person name="Sakai Y."/>
            <person name="Toyoda A."/>
            <person name="Minakuchi Y."/>
            <person name="Abe K."/>
            <person name="Yokota A."/>
            <person name="Yabe S."/>
        </authorList>
    </citation>
    <scope>NUCLEOTIDE SEQUENCE [LARGE SCALE GENOMIC DNA]</scope>
    <source>
        <strain evidence="3">Uno16</strain>
    </source>
</reference>
<name>A0A402B912_9CHLR</name>
<dbReference type="Pfam" id="PF13181">
    <property type="entry name" value="TPR_8"/>
    <property type="match status" value="2"/>
</dbReference>
<gene>
    <name evidence="2" type="ORF">KDA_33190</name>
</gene>
<dbReference type="PROSITE" id="PS50005">
    <property type="entry name" value="TPR"/>
    <property type="match status" value="2"/>
</dbReference>
<proteinExistence type="predicted"/>
<dbReference type="GO" id="GO:0006493">
    <property type="term" value="P:protein O-linked glycosylation"/>
    <property type="evidence" value="ECO:0007669"/>
    <property type="project" value="InterPro"/>
</dbReference>
<evidence type="ECO:0000313" key="2">
    <source>
        <dbReference type="EMBL" id="GCE27835.1"/>
    </source>
</evidence>
<dbReference type="InterPro" id="IPR037919">
    <property type="entry name" value="OGT"/>
</dbReference>
<protein>
    <submittedName>
        <fullName evidence="2">Uncharacterized protein</fullName>
    </submittedName>
</protein>
<dbReference type="PANTHER" id="PTHR44366">
    <property type="entry name" value="UDP-N-ACETYLGLUCOSAMINE--PEPTIDE N-ACETYLGLUCOSAMINYLTRANSFERASE 110 KDA SUBUNIT"/>
    <property type="match status" value="1"/>
</dbReference>
<sequence>MSSKKQSDIQLSSEENTQVEAVFSRYPSISQQLHSSQDQTQIEAALQEPFSLSEAAQISLVKSLAKANTVDAADMLVAINALSPQKEVRKEARRGLLRLEGAKIAPKWVAPTSQAPAVKLSVSNPPRFVQGFATQSREEGEIQVVLNWEYGYDYGEARICGFLLDFWNDGVKDFYMETGTKRHVENHVKEMRQQLANVELVSCSLAEAKRLIDEALAVNDWHKTQPAQDYRTQLPLLQKLIFQAAEPGTDNGQTFVTPELEEQEVVANFIGAWSFGDYGLAYDLLTTNSPARDNLDRDEWVTLHRAWFDEAHPTRMELGFIHEGKPKQSAIWLPGGRTSAQNNTKILEVGWSVELLETPLNGTIKEMPMGTAINKETGRYWFWNNYTLTREQNVWRIQQIEDEGAALQGLSINELQNRIKEYEDAIDAAIKTSERDTETFIEEMSWRLGQLLHFEDALIAHLPLDYTAYEEAYGRAVLTGNPERIMVYLDRIAQRFPQQHRADTLRRLGSTLAELAFKYDERQLGERHRHLLQRAEEVLQEAATLDNSTASYTLLGELLMSLNRNDEARATFLRSRELLDKSKPDPKTEAAIEAGLGNVAMRQQKAADSIPHYQRVAELDANYPGVWFSLGFAHRQLGQMDQAESYYQQALAQDDTDVRTYSELTAIYMQRAQADKAKILLQGAISKNPGSANLHALLASVLAEAGDKRQAVQHLEEAERLDPESDFVPAVRQQIAGSRKRI</sequence>
<dbReference type="SUPFAM" id="SSF48452">
    <property type="entry name" value="TPR-like"/>
    <property type="match status" value="1"/>
</dbReference>
<dbReference type="InterPro" id="IPR019734">
    <property type="entry name" value="TPR_rpt"/>
</dbReference>
<dbReference type="Proteomes" id="UP000287171">
    <property type="component" value="Unassembled WGS sequence"/>
</dbReference>
<evidence type="ECO:0000313" key="3">
    <source>
        <dbReference type="Proteomes" id="UP000287171"/>
    </source>
</evidence>
<dbReference type="RefSeq" id="WP_126628120.1">
    <property type="nucleotide sequence ID" value="NZ_BIFT01000001.1"/>
</dbReference>
<dbReference type="GO" id="GO:0097363">
    <property type="term" value="F:protein O-acetylglucosaminyltransferase activity"/>
    <property type="evidence" value="ECO:0007669"/>
    <property type="project" value="TreeGrafter"/>
</dbReference>
<dbReference type="AlphaFoldDB" id="A0A402B912"/>
<dbReference type="OrthoDB" id="137282at2"/>
<feature type="repeat" description="TPR" evidence="1">
    <location>
        <begin position="692"/>
        <end position="725"/>
    </location>
</feature>
<keyword evidence="1" id="KW-0802">TPR repeat</keyword>